<dbReference type="CDD" id="cd04300">
    <property type="entry name" value="GT35_Glycogen_Phosphorylase"/>
    <property type="match status" value="1"/>
</dbReference>
<evidence type="ECO:0000313" key="10">
    <source>
        <dbReference type="EMBL" id="SVA07645.1"/>
    </source>
</evidence>
<gene>
    <name evidence="10" type="ORF">METZ01_LOCUS60499</name>
</gene>
<dbReference type="EMBL" id="UINC01003592">
    <property type="protein sequence ID" value="SVA07645.1"/>
    <property type="molecule type" value="Genomic_DNA"/>
</dbReference>
<keyword evidence="7" id="KW-0808">Transferase</keyword>
<reference evidence="10" key="1">
    <citation type="submission" date="2018-05" db="EMBL/GenBank/DDBJ databases">
        <authorList>
            <person name="Lanie J.A."/>
            <person name="Ng W.-L."/>
            <person name="Kazmierczak K.M."/>
            <person name="Andrzejewski T.M."/>
            <person name="Davidsen T.M."/>
            <person name="Wayne K.J."/>
            <person name="Tettelin H."/>
            <person name="Glass J.I."/>
            <person name="Rusch D."/>
            <person name="Podicherti R."/>
            <person name="Tsui H.-C.T."/>
            <person name="Winkler M.E."/>
        </authorList>
    </citation>
    <scope>NUCLEOTIDE SEQUENCE</scope>
</reference>
<evidence type="ECO:0000256" key="3">
    <source>
        <dbReference type="ARBA" id="ARBA00006047"/>
    </source>
</evidence>
<keyword evidence="5" id="KW-0321">Glycogen metabolism</keyword>
<dbReference type="NCBIfam" id="TIGR02093">
    <property type="entry name" value="P_ylase"/>
    <property type="match status" value="1"/>
</dbReference>
<dbReference type="FunFam" id="3.40.50.2000:FF:000002">
    <property type="entry name" value="Alpha-1,4 glucan phosphorylase"/>
    <property type="match status" value="1"/>
</dbReference>
<comment type="similarity">
    <text evidence="3">Belongs to the glycogen phosphorylase family.</text>
</comment>
<dbReference type="SUPFAM" id="SSF53756">
    <property type="entry name" value="UDP-Glycosyltransferase/glycogen phosphorylase"/>
    <property type="match status" value="1"/>
</dbReference>
<evidence type="ECO:0000256" key="5">
    <source>
        <dbReference type="ARBA" id="ARBA00022600"/>
    </source>
</evidence>
<comment type="cofactor">
    <cofactor evidence="2">
        <name>pyridoxal 5'-phosphate</name>
        <dbReference type="ChEBI" id="CHEBI:597326"/>
    </cofactor>
</comment>
<proteinExistence type="inferred from homology"/>
<dbReference type="AlphaFoldDB" id="A0A381SUF0"/>
<evidence type="ECO:0000256" key="1">
    <source>
        <dbReference type="ARBA" id="ARBA00001275"/>
    </source>
</evidence>
<sequence length="836" mass="96511">MPQTRKEMEIMWDLIATYRSMDRDGLLESMANHIEFSQCKNRYTAEDFDIFRSFALSIRDRLVEFWNDTQQTYHRKKCKQVYYLSLEYLIGRSLKNNLLNLGISDAGEDAIRKIGYDLEEIQELEHDAGLGNGGLGRLAACFLESMATLELPAHGYGIRYEFGIFKQQFENGAQVEAPDNWLEEGYPWEIPRWEVVYPVHFFGQVKEIINKKGKSKRAWVETEEVLAMAYDVPIAGYGNHTVNNLRLWSAKPSKSFDFQLFNSGDYIQAVEETQRSGTISKVLYPNDQGFSGKELRLKQQYFFVAASLQDIIQRFKTHSENFESFPEHVAIQLNDTHPSIAIPELMRIFVDEEDLEWNEAWSITTRVFAYTNHTVLPEALERWSVDLMGRLLPRHLEIIYEINDLFLESVKKQFPDDADLLRRISFIEENDHKQIRMPYLSIVGSHTINGVAELHTELLKTTVFKDFYKLFPERFQNKTNGITPRLWLRNVNPELSKIITAKIGDGWITELQQLRQLEAFADEPEFQQSWRSVKRLKKEQLAYWLKQNGGISIDPESLFDVQIKRIHEYKRQLLNILHVIFLYNQMLEHPELPFVPRTFLFGGKAAPGYYMAKLIINLANDVARVVNHDPAMHGRLKVVFVPNYNVSVAEKMIPATDISQHISTAGTEASGTGNMKFILNGALILGTMDGANIEIAEEVGAENIFTFGMSSDEVSSLAKSGYNPRVSYQHNPGLREALSMINTGYFNRDKPHLYNDLYNSLVFEDKYMLLEDFASYVECQQRVIKTWQDPDKWTRMSILNTAASGKFSSDRTIAEYAKDIWELEPVTVELPGKKVR</sequence>
<evidence type="ECO:0000256" key="6">
    <source>
        <dbReference type="ARBA" id="ARBA00022676"/>
    </source>
</evidence>
<dbReference type="Pfam" id="PF00343">
    <property type="entry name" value="Phosphorylase"/>
    <property type="match status" value="1"/>
</dbReference>
<dbReference type="PROSITE" id="PS00102">
    <property type="entry name" value="PHOSPHORYLASE"/>
    <property type="match status" value="1"/>
</dbReference>
<evidence type="ECO:0000256" key="2">
    <source>
        <dbReference type="ARBA" id="ARBA00001933"/>
    </source>
</evidence>
<dbReference type="PIRSF" id="PIRSF000460">
    <property type="entry name" value="Pprylas_GlgP"/>
    <property type="match status" value="1"/>
</dbReference>
<dbReference type="InterPro" id="IPR011833">
    <property type="entry name" value="Glycg_phsphrylas"/>
</dbReference>
<evidence type="ECO:0000256" key="7">
    <source>
        <dbReference type="ARBA" id="ARBA00022679"/>
    </source>
</evidence>
<dbReference type="Gene3D" id="3.40.50.2000">
    <property type="entry name" value="Glycogen Phosphorylase B"/>
    <property type="match status" value="2"/>
</dbReference>
<evidence type="ECO:0000256" key="4">
    <source>
        <dbReference type="ARBA" id="ARBA00012591"/>
    </source>
</evidence>
<keyword evidence="6" id="KW-0328">Glycosyltransferase</keyword>
<dbReference type="PANTHER" id="PTHR11468">
    <property type="entry name" value="GLYCOGEN PHOSPHORYLASE"/>
    <property type="match status" value="1"/>
</dbReference>
<dbReference type="EC" id="2.4.1.1" evidence="4"/>
<comment type="catalytic activity">
    <reaction evidence="1">
        <text>[(1-&gt;4)-alpha-D-glucosyl](n) + phosphate = [(1-&gt;4)-alpha-D-glucosyl](n-1) + alpha-D-glucose 1-phosphate</text>
        <dbReference type="Rhea" id="RHEA:41732"/>
        <dbReference type="Rhea" id="RHEA-COMP:9584"/>
        <dbReference type="Rhea" id="RHEA-COMP:9586"/>
        <dbReference type="ChEBI" id="CHEBI:15444"/>
        <dbReference type="ChEBI" id="CHEBI:43474"/>
        <dbReference type="ChEBI" id="CHEBI:58601"/>
        <dbReference type="EC" id="2.4.1.1"/>
    </reaction>
</comment>
<dbReference type="InterPro" id="IPR035090">
    <property type="entry name" value="Pyridoxal_P_attach_site"/>
</dbReference>
<dbReference type="InterPro" id="IPR000811">
    <property type="entry name" value="Glyco_trans_35"/>
</dbReference>
<dbReference type="GO" id="GO:0005737">
    <property type="term" value="C:cytoplasm"/>
    <property type="evidence" value="ECO:0007669"/>
    <property type="project" value="TreeGrafter"/>
</dbReference>
<evidence type="ECO:0000256" key="8">
    <source>
        <dbReference type="ARBA" id="ARBA00022898"/>
    </source>
</evidence>
<keyword evidence="9" id="KW-0119">Carbohydrate metabolism</keyword>
<accession>A0A381SUF0</accession>
<dbReference type="GO" id="GO:0005980">
    <property type="term" value="P:glycogen catabolic process"/>
    <property type="evidence" value="ECO:0007669"/>
    <property type="project" value="TreeGrafter"/>
</dbReference>
<dbReference type="PANTHER" id="PTHR11468:SF3">
    <property type="entry name" value="GLYCOGEN PHOSPHORYLASE, LIVER FORM"/>
    <property type="match status" value="1"/>
</dbReference>
<dbReference type="FunFam" id="3.40.50.2000:FF:000005">
    <property type="entry name" value="Alpha-1,4 glucan phosphorylase"/>
    <property type="match status" value="1"/>
</dbReference>
<dbReference type="GO" id="GO:0008184">
    <property type="term" value="F:glycogen phosphorylase activity"/>
    <property type="evidence" value="ECO:0007669"/>
    <property type="project" value="InterPro"/>
</dbReference>
<keyword evidence="8" id="KW-0663">Pyridoxal phosphate</keyword>
<organism evidence="10">
    <name type="scientific">marine metagenome</name>
    <dbReference type="NCBI Taxonomy" id="408172"/>
    <lineage>
        <taxon>unclassified sequences</taxon>
        <taxon>metagenomes</taxon>
        <taxon>ecological metagenomes</taxon>
    </lineage>
</organism>
<dbReference type="GO" id="GO:0030170">
    <property type="term" value="F:pyridoxal phosphate binding"/>
    <property type="evidence" value="ECO:0007669"/>
    <property type="project" value="InterPro"/>
</dbReference>
<name>A0A381SUF0_9ZZZZ</name>
<protein>
    <recommendedName>
        <fullName evidence="4">glycogen phosphorylase</fullName>
        <ecNumber evidence="4">2.4.1.1</ecNumber>
    </recommendedName>
</protein>
<evidence type="ECO:0000256" key="9">
    <source>
        <dbReference type="ARBA" id="ARBA00023277"/>
    </source>
</evidence>